<evidence type="ECO:0000313" key="3">
    <source>
        <dbReference type="Proteomes" id="UP000054342"/>
    </source>
</evidence>
<accession>A0A0D2EU58</accession>
<dbReference type="OrthoDB" id="37297at2759"/>
<dbReference type="Gene3D" id="3.40.30.10">
    <property type="entry name" value="Glutaredoxin"/>
    <property type="match status" value="1"/>
</dbReference>
<evidence type="ECO:0000259" key="1">
    <source>
        <dbReference type="Pfam" id="PF13462"/>
    </source>
</evidence>
<dbReference type="Proteomes" id="UP000054342">
    <property type="component" value="Unassembled WGS sequence"/>
</dbReference>
<dbReference type="STRING" id="348802.A0A0D2EU58"/>
<protein>
    <recommendedName>
        <fullName evidence="1">Thioredoxin-like fold domain-containing protein</fullName>
    </recommendedName>
</protein>
<keyword evidence="3" id="KW-1185">Reference proteome</keyword>
<dbReference type="InterPro" id="IPR012336">
    <property type="entry name" value="Thioredoxin-like_fold"/>
</dbReference>
<dbReference type="PANTHER" id="PTHR33875">
    <property type="entry name" value="OS09G0542200 PROTEIN"/>
    <property type="match status" value="1"/>
</dbReference>
<name>A0A0D2EU58_9EURO</name>
<dbReference type="RefSeq" id="XP_013311938.1">
    <property type="nucleotide sequence ID" value="XM_013456484.1"/>
</dbReference>
<dbReference type="EMBL" id="KN847322">
    <property type="protein sequence ID" value="KIW51354.1"/>
    <property type="molecule type" value="Genomic_DNA"/>
</dbReference>
<dbReference type="Pfam" id="PF13462">
    <property type="entry name" value="Thioredoxin_4"/>
    <property type="match status" value="1"/>
</dbReference>
<organism evidence="2 3">
    <name type="scientific">Exophiala xenobiotica</name>
    <dbReference type="NCBI Taxonomy" id="348802"/>
    <lineage>
        <taxon>Eukaryota</taxon>
        <taxon>Fungi</taxon>
        <taxon>Dikarya</taxon>
        <taxon>Ascomycota</taxon>
        <taxon>Pezizomycotina</taxon>
        <taxon>Eurotiomycetes</taxon>
        <taxon>Chaetothyriomycetidae</taxon>
        <taxon>Chaetothyriales</taxon>
        <taxon>Herpotrichiellaceae</taxon>
        <taxon>Exophiala</taxon>
    </lineage>
</organism>
<evidence type="ECO:0000313" key="2">
    <source>
        <dbReference type="EMBL" id="KIW51354.1"/>
    </source>
</evidence>
<gene>
    <name evidence="2" type="ORF">PV05_10086</name>
</gene>
<sequence length="212" mass="23833">MALPPKFSGQLLASASASHTEAKHTIELYLDYVCPFSAKMFKTFYKEVVPLIEKKYTNPGVRVIFRQQIQPWHPSSTLVHEAGAAILKTSPKSFWAFSEKLFQQQNDYFDVNVVNETRNNTYKRLAKLAGSVDGVEEKTVLDLLLVSDKPAEDGSLNIGNKATNDVKLMVKANRLTGVHVTPTVLFNGVEERSISSGWTVEQWEEWLQKNAT</sequence>
<dbReference type="InterPro" id="IPR036249">
    <property type="entry name" value="Thioredoxin-like_sf"/>
</dbReference>
<dbReference type="GeneID" id="25331994"/>
<dbReference type="CDD" id="cd02972">
    <property type="entry name" value="DsbA_family"/>
    <property type="match status" value="1"/>
</dbReference>
<proteinExistence type="predicted"/>
<dbReference type="AlphaFoldDB" id="A0A0D2EU58"/>
<dbReference type="SUPFAM" id="SSF52833">
    <property type="entry name" value="Thioredoxin-like"/>
    <property type="match status" value="1"/>
</dbReference>
<feature type="domain" description="Thioredoxin-like fold" evidence="1">
    <location>
        <begin position="19"/>
        <end position="208"/>
    </location>
</feature>
<dbReference type="PANTHER" id="PTHR33875:SF2">
    <property type="entry name" value="ACR183CP"/>
    <property type="match status" value="1"/>
</dbReference>
<dbReference type="HOGENOM" id="CLU_085801_0_0_1"/>
<reference evidence="2 3" key="1">
    <citation type="submission" date="2015-01" db="EMBL/GenBank/DDBJ databases">
        <title>The Genome Sequence of Exophiala xenobiotica CBS118157.</title>
        <authorList>
            <consortium name="The Broad Institute Genomics Platform"/>
            <person name="Cuomo C."/>
            <person name="de Hoog S."/>
            <person name="Gorbushina A."/>
            <person name="Stielow B."/>
            <person name="Teixiera M."/>
            <person name="Abouelleil A."/>
            <person name="Chapman S.B."/>
            <person name="Priest M."/>
            <person name="Young S.K."/>
            <person name="Wortman J."/>
            <person name="Nusbaum C."/>
            <person name="Birren B."/>
        </authorList>
    </citation>
    <scope>NUCLEOTIDE SEQUENCE [LARGE SCALE GENOMIC DNA]</scope>
    <source>
        <strain evidence="2 3">CBS 118157</strain>
    </source>
</reference>